<sequence>MSSLPPIPPAAGSTDPQSTAGAAGPTFSPLYVQIKSLLMQGLESGEWKPGEMIPSEVELAQRFKVSQGTVRKAVDELASEHLLIRRQGKGTFVATHSESKVQFRFLRLHPDAGEPTHPDHFVLDCKRLRAPADIARQLDLKVGETAVVIRRSLHFGGEPTILEEIWLPGPLFKGLTMDRLADYRGPMYALFEQEFAVRMIRCEERLKAVAADEAAAQVLAVPAGTPLLQVERLSFSYNERPVELRKGWYRTDKHHYLNALI</sequence>
<dbReference type="SMART" id="SM00866">
    <property type="entry name" value="UTRA"/>
    <property type="match status" value="1"/>
</dbReference>
<proteinExistence type="predicted"/>
<gene>
    <name evidence="6" type="ORF">ACFOEN_05820</name>
</gene>
<dbReference type="RefSeq" id="WP_377301943.1">
    <property type="nucleotide sequence ID" value="NZ_CP180191.1"/>
</dbReference>
<comment type="caution">
    <text evidence="6">The sequence shown here is derived from an EMBL/GenBank/DDBJ whole genome shotgun (WGS) entry which is preliminary data.</text>
</comment>
<dbReference type="SMART" id="SM00345">
    <property type="entry name" value="HTH_GNTR"/>
    <property type="match status" value="1"/>
</dbReference>
<dbReference type="PRINTS" id="PR00035">
    <property type="entry name" value="HTHGNTR"/>
</dbReference>
<keyword evidence="1" id="KW-0805">Transcription regulation</keyword>
<keyword evidence="2" id="KW-0238">DNA-binding</keyword>
<evidence type="ECO:0000313" key="7">
    <source>
        <dbReference type="Proteomes" id="UP001595556"/>
    </source>
</evidence>
<feature type="region of interest" description="Disordered" evidence="4">
    <location>
        <begin position="1"/>
        <end position="24"/>
    </location>
</feature>
<dbReference type="Gene3D" id="3.40.1410.10">
    <property type="entry name" value="Chorismate lyase-like"/>
    <property type="match status" value="1"/>
</dbReference>
<dbReference type="SUPFAM" id="SSF46785">
    <property type="entry name" value="Winged helix' DNA-binding domain"/>
    <property type="match status" value="1"/>
</dbReference>
<dbReference type="SUPFAM" id="SSF64288">
    <property type="entry name" value="Chorismate lyase-like"/>
    <property type="match status" value="1"/>
</dbReference>
<dbReference type="Gene3D" id="1.10.10.10">
    <property type="entry name" value="Winged helix-like DNA-binding domain superfamily/Winged helix DNA-binding domain"/>
    <property type="match status" value="1"/>
</dbReference>
<dbReference type="Pfam" id="PF00392">
    <property type="entry name" value="GntR"/>
    <property type="match status" value="1"/>
</dbReference>
<dbReference type="InterPro" id="IPR036390">
    <property type="entry name" value="WH_DNA-bd_sf"/>
</dbReference>
<dbReference type="PROSITE" id="PS50949">
    <property type="entry name" value="HTH_GNTR"/>
    <property type="match status" value="1"/>
</dbReference>
<evidence type="ECO:0000256" key="2">
    <source>
        <dbReference type="ARBA" id="ARBA00023125"/>
    </source>
</evidence>
<dbReference type="CDD" id="cd07377">
    <property type="entry name" value="WHTH_GntR"/>
    <property type="match status" value="1"/>
</dbReference>
<dbReference type="EMBL" id="JBHRTI010000003">
    <property type="protein sequence ID" value="MFC3147158.1"/>
    <property type="molecule type" value="Genomic_DNA"/>
</dbReference>
<protein>
    <submittedName>
        <fullName evidence="6">GntR family transcriptional regulator</fullName>
    </submittedName>
</protein>
<dbReference type="InterPro" id="IPR050679">
    <property type="entry name" value="Bact_HTH_transcr_reg"/>
</dbReference>
<evidence type="ECO:0000259" key="5">
    <source>
        <dbReference type="PROSITE" id="PS50949"/>
    </source>
</evidence>
<name>A0ABV7H3K7_9BURK</name>
<dbReference type="InterPro" id="IPR028978">
    <property type="entry name" value="Chorismate_lyase_/UTRA_dom_sf"/>
</dbReference>
<dbReference type="InterPro" id="IPR000524">
    <property type="entry name" value="Tscrpt_reg_HTH_GntR"/>
</dbReference>
<evidence type="ECO:0000256" key="1">
    <source>
        <dbReference type="ARBA" id="ARBA00023015"/>
    </source>
</evidence>
<evidence type="ECO:0000256" key="3">
    <source>
        <dbReference type="ARBA" id="ARBA00023163"/>
    </source>
</evidence>
<feature type="domain" description="HTH gntR-type" evidence="5">
    <location>
        <begin position="28"/>
        <end position="96"/>
    </location>
</feature>
<dbReference type="Pfam" id="PF07702">
    <property type="entry name" value="UTRA"/>
    <property type="match status" value="1"/>
</dbReference>
<dbReference type="Proteomes" id="UP001595556">
    <property type="component" value="Unassembled WGS sequence"/>
</dbReference>
<evidence type="ECO:0000256" key="4">
    <source>
        <dbReference type="SAM" id="MobiDB-lite"/>
    </source>
</evidence>
<dbReference type="InterPro" id="IPR011663">
    <property type="entry name" value="UTRA"/>
</dbReference>
<keyword evidence="7" id="KW-1185">Reference proteome</keyword>
<reference evidence="7" key="1">
    <citation type="journal article" date="2019" name="Int. J. Syst. Evol. Microbiol.">
        <title>The Global Catalogue of Microorganisms (GCM) 10K type strain sequencing project: providing services to taxonomists for standard genome sequencing and annotation.</title>
        <authorList>
            <consortium name="The Broad Institute Genomics Platform"/>
            <consortium name="The Broad Institute Genome Sequencing Center for Infectious Disease"/>
            <person name="Wu L."/>
            <person name="Ma J."/>
        </authorList>
    </citation>
    <scope>NUCLEOTIDE SEQUENCE [LARGE SCALE GENOMIC DNA]</scope>
    <source>
        <strain evidence="7">KCTC 52168</strain>
    </source>
</reference>
<keyword evidence="3" id="KW-0804">Transcription</keyword>
<dbReference type="InterPro" id="IPR036388">
    <property type="entry name" value="WH-like_DNA-bd_sf"/>
</dbReference>
<accession>A0ABV7H3K7</accession>
<dbReference type="PANTHER" id="PTHR44846">
    <property type="entry name" value="MANNOSYL-D-GLYCERATE TRANSPORT/METABOLISM SYSTEM REPRESSOR MNGR-RELATED"/>
    <property type="match status" value="1"/>
</dbReference>
<dbReference type="PANTHER" id="PTHR44846:SF1">
    <property type="entry name" value="MANNOSYL-D-GLYCERATE TRANSPORT_METABOLISM SYSTEM REPRESSOR MNGR-RELATED"/>
    <property type="match status" value="1"/>
</dbReference>
<evidence type="ECO:0000313" key="6">
    <source>
        <dbReference type="EMBL" id="MFC3147158.1"/>
    </source>
</evidence>
<organism evidence="6 7">
    <name type="scientific">Piscinibacterium candidicorallinum</name>
    <dbReference type="NCBI Taxonomy" id="1793872"/>
    <lineage>
        <taxon>Bacteria</taxon>
        <taxon>Pseudomonadati</taxon>
        <taxon>Pseudomonadota</taxon>
        <taxon>Betaproteobacteria</taxon>
        <taxon>Burkholderiales</taxon>
        <taxon>Piscinibacterium</taxon>
    </lineage>
</organism>